<protein>
    <submittedName>
        <fullName evidence="1">Uncharacterized protein</fullName>
    </submittedName>
</protein>
<sequence length="75" mass="9010">MANFNRDHLMRTFMEKHKETDYEARLEELLKNKEKIYEAIKNSPFLKRKNEEAAASLAKLPRPFPWEKEKSEKSV</sequence>
<keyword evidence="2" id="KW-1185">Reference proteome</keyword>
<dbReference type="STRING" id="659014.SAMN04487996_103194"/>
<gene>
    <name evidence="1" type="ORF">SAMN04487996_103194</name>
</gene>
<proteinExistence type="predicted"/>
<evidence type="ECO:0000313" key="2">
    <source>
        <dbReference type="Proteomes" id="UP000198748"/>
    </source>
</evidence>
<dbReference type="AlphaFoldDB" id="A0A1G6ZQ71"/>
<accession>A0A1G6ZQ71</accession>
<organism evidence="1 2">
    <name type="scientific">Dyadobacter soli</name>
    <dbReference type="NCBI Taxonomy" id="659014"/>
    <lineage>
        <taxon>Bacteria</taxon>
        <taxon>Pseudomonadati</taxon>
        <taxon>Bacteroidota</taxon>
        <taxon>Cytophagia</taxon>
        <taxon>Cytophagales</taxon>
        <taxon>Spirosomataceae</taxon>
        <taxon>Dyadobacter</taxon>
    </lineage>
</organism>
<reference evidence="2" key="1">
    <citation type="submission" date="2016-10" db="EMBL/GenBank/DDBJ databases">
        <authorList>
            <person name="Varghese N."/>
            <person name="Submissions S."/>
        </authorList>
    </citation>
    <scope>NUCLEOTIDE SEQUENCE [LARGE SCALE GENOMIC DNA]</scope>
    <source>
        <strain evidence="2">DSM 25329</strain>
    </source>
</reference>
<evidence type="ECO:0000313" key="1">
    <source>
        <dbReference type="EMBL" id="SDE04642.1"/>
    </source>
</evidence>
<name>A0A1G6ZQ71_9BACT</name>
<dbReference type="EMBL" id="FNAN01000003">
    <property type="protein sequence ID" value="SDE04642.1"/>
    <property type="molecule type" value="Genomic_DNA"/>
</dbReference>
<dbReference type="Proteomes" id="UP000198748">
    <property type="component" value="Unassembled WGS sequence"/>
</dbReference>